<dbReference type="EMBL" id="WHLY01000002">
    <property type="protein sequence ID" value="MPR36648.1"/>
    <property type="molecule type" value="Genomic_DNA"/>
</dbReference>
<proteinExistence type="predicted"/>
<feature type="transmembrane region" description="Helical" evidence="1">
    <location>
        <begin position="36"/>
        <end position="53"/>
    </location>
</feature>
<name>A0A7C9G000_9BACT</name>
<gene>
    <name evidence="2" type="ORF">GBK04_25710</name>
</gene>
<comment type="caution">
    <text evidence="2">The sequence shown here is derived from an EMBL/GenBank/DDBJ whole genome shotgun (WGS) entry which is preliminary data.</text>
</comment>
<sequence>MLTIILIILYTSGFVLMFLTLLLLDDERTTFLNSMIKLAGIIFWPFVLIWYLLESAGVFRKFSKSASPDAPVEHDSWL</sequence>
<keyword evidence="3" id="KW-1185">Reference proteome</keyword>
<keyword evidence="1" id="KW-0812">Transmembrane</keyword>
<keyword evidence="1" id="KW-0472">Membrane</keyword>
<reference evidence="2 3" key="1">
    <citation type="submission" date="2019-10" db="EMBL/GenBank/DDBJ databases">
        <title>Draft Genome Sequence of Cytophagaceae sp. SJW1-29.</title>
        <authorList>
            <person name="Choi A."/>
        </authorList>
    </citation>
    <scope>NUCLEOTIDE SEQUENCE [LARGE SCALE GENOMIC DNA]</scope>
    <source>
        <strain evidence="2 3">SJW1-29</strain>
    </source>
</reference>
<evidence type="ECO:0000313" key="2">
    <source>
        <dbReference type="EMBL" id="MPR36648.1"/>
    </source>
</evidence>
<evidence type="ECO:0000256" key="1">
    <source>
        <dbReference type="SAM" id="Phobius"/>
    </source>
</evidence>
<keyword evidence="1" id="KW-1133">Transmembrane helix</keyword>
<dbReference type="RefSeq" id="WP_152764745.1">
    <property type="nucleotide sequence ID" value="NZ_WHLY01000002.1"/>
</dbReference>
<organism evidence="2 3">
    <name type="scientific">Salmonirosea aquatica</name>
    <dbReference type="NCBI Taxonomy" id="2654236"/>
    <lineage>
        <taxon>Bacteria</taxon>
        <taxon>Pseudomonadati</taxon>
        <taxon>Bacteroidota</taxon>
        <taxon>Cytophagia</taxon>
        <taxon>Cytophagales</taxon>
        <taxon>Spirosomataceae</taxon>
        <taxon>Salmonirosea</taxon>
    </lineage>
</organism>
<accession>A0A7C9G000</accession>
<evidence type="ECO:0000313" key="3">
    <source>
        <dbReference type="Proteomes" id="UP000479293"/>
    </source>
</evidence>
<feature type="transmembrane region" description="Helical" evidence="1">
    <location>
        <begin position="6"/>
        <end position="24"/>
    </location>
</feature>
<dbReference type="Proteomes" id="UP000479293">
    <property type="component" value="Unassembled WGS sequence"/>
</dbReference>
<protein>
    <submittedName>
        <fullName evidence="2">Uncharacterized protein</fullName>
    </submittedName>
</protein>
<dbReference type="AlphaFoldDB" id="A0A7C9G000"/>